<dbReference type="GO" id="GO:0061809">
    <property type="term" value="F:NAD+ nucleosidase activity, cyclic ADP-ribose generating"/>
    <property type="evidence" value="ECO:0007669"/>
    <property type="project" value="UniProtKB-EC"/>
</dbReference>
<evidence type="ECO:0000256" key="5">
    <source>
        <dbReference type="ARBA" id="ARBA00022821"/>
    </source>
</evidence>
<dbReference type="InterPro" id="IPR000157">
    <property type="entry name" value="TIR_dom"/>
</dbReference>
<dbReference type="Gene3D" id="3.40.50.10140">
    <property type="entry name" value="Toll/interleukin-1 receptor homology (TIR) domain"/>
    <property type="match status" value="1"/>
</dbReference>
<dbReference type="InterPro" id="IPR035897">
    <property type="entry name" value="Toll_tir_struct_dom_sf"/>
</dbReference>
<dbReference type="PANTHER" id="PTHR11017:SF479">
    <property type="entry name" value="DISEASE RESISTANCE PROTEIN (TIR-NBS-LRR CLASS) FAMILY"/>
    <property type="match status" value="1"/>
</dbReference>
<dbReference type="EC" id="3.2.2.6" evidence="1"/>
<dbReference type="EMBL" id="JXTC01000196">
    <property type="protein sequence ID" value="PON82388.1"/>
    <property type="molecule type" value="Genomic_DNA"/>
</dbReference>
<dbReference type="InterPro" id="IPR002182">
    <property type="entry name" value="NB-ARC"/>
</dbReference>
<dbReference type="InterPro" id="IPR032675">
    <property type="entry name" value="LRR_dom_sf"/>
</dbReference>
<protein>
    <recommendedName>
        <fullName evidence="1">ADP-ribosyl cyclase/cyclic ADP-ribose hydrolase</fullName>
        <ecNumber evidence="1">3.2.2.6</ecNumber>
    </recommendedName>
</protein>
<dbReference type="InterPro" id="IPR042197">
    <property type="entry name" value="Apaf_helical"/>
</dbReference>
<dbReference type="PROSITE" id="PS50104">
    <property type="entry name" value="TIR"/>
    <property type="match status" value="1"/>
</dbReference>
<keyword evidence="11" id="KW-1185">Reference proteome</keyword>
<evidence type="ECO:0000256" key="3">
    <source>
        <dbReference type="ARBA" id="ARBA00022737"/>
    </source>
</evidence>
<feature type="domain" description="TIR" evidence="9">
    <location>
        <begin position="16"/>
        <end position="183"/>
    </location>
</feature>
<reference evidence="11" key="1">
    <citation type="submission" date="2016-06" db="EMBL/GenBank/DDBJ databases">
        <title>Parallel loss of symbiosis genes in relatives of nitrogen-fixing non-legume Parasponia.</title>
        <authorList>
            <person name="Van Velzen R."/>
            <person name="Holmer R."/>
            <person name="Bu F."/>
            <person name="Rutten L."/>
            <person name="Van Zeijl A."/>
            <person name="Liu W."/>
            <person name="Santuari L."/>
            <person name="Cao Q."/>
            <person name="Sharma T."/>
            <person name="Shen D."/>
            <person name="Roswanjaya Y."/>
            <person name="Wardhani T."/>
            <person name="Kalhor M.S."/>
            <person name="Jansen J."/>
            <person name="Van den Hoogen J."/>
            <person name="Gungor B."/>
            <person name="Hartog M."/>
            <person name="Hontelez J."/>
            <person name="Verver J."/>
            <person name="Yang W.-C."/>
            <person name="Schijlen E."/>
            <person name="Repin R."/>
            <person name="Schilthuizen M."/>
            <person name="Schranz E."/>
            <person name="Heidstra R."/>
            <person name="Miyata K."/>
            <person name="Fedorova E."/>
            <person name="Kohlen W."/>
            <person name="Bisseling T."/>
            <person name="Smit S."/>
            <person name="Geurts R."/>
        </authorList>
    </citation>
    <scope>NUCLEOTIDE SEQUENCE [LARGE SCALE GENOMIC DNA]</scope>
    <source>
        <strain evidence="11">cv. RG33-2</strain>
    </source>
</reference>
<evidence type="ECO:0000313" key="11">
    <source>
        <dbReference type="Proteomes" id="UP000237000"/>
    </source>
</evidence>
<dbReference type="InterPro" id="IPR011713">
    <property type="entry name" value="Leu-rich_rpt_3"/>
</dbReference>
<dbReference type="GO" id="GO:0051707">
    <property type="term" value="P:response to other organism"/>
    <property type="evidence" value="ECO:0007669"/>
    <property type="project" value="UniProtKB-ARBA"/>
</dbReference>
<dbReference type="Gene3D" id="1.10.8.430">
    <property type="entry name" value="Helical domain of apoptotic protease-activating factors"/>
    <property type="match status" value="1"/>
</dbReference>
<dbReference type="OrthoDB" id="1421090at2759"/>
<dbReference type="FunFam" id="3.80.10.10:FF:000386">
    <property type="entry name" value="Disease resistance protein RPS4"/>
    <property type="match status" value="1"/>
</dbReference>
<dbReference type="FunFam" id="3.40.50.10140:FF:000007">
    <property type="entry name" value="Disease resistance protein (TIR-NBS-LRR class)"/>
    <property type="match status" value="1"/>
</dbReference>
<evidence type="ECO:0000256" key="1">
    <source>
        <dbReference type="ARBA" id="ARBA00011982"/>
    </source>
</evidence>
<comment type="caution">
    <text evidence="10">The sequence shown here is derived from an EMBL/GenBank/DDBJ whole genome shotgun (WGS) entry which is preliminary data.</text>
</comment>
<dbReference type="Pfam" id="PF23598">
    <property type="entry name" value="LRR_14"/>
    <property type="match status" value="1"/>
</dbReference>
<evidence type="ECO:0000256" key="4">
    <source>
        <dbReference type="ARBA" id="ARBA00022801"/>
    </source>
</evidence>
<evidence type="ECO:0000256" key="7">
    <source>
        <dbReference type="ARBA" id="ARBA00047304"/>
    </source>
</evidence>
<keyword evidence="5" id="KW-0611">Plant defense</keyword>
<comment type="catalytic activity">
    <reaction evidence="7">
        <text>NAD(+) + H2O = ADP-D-ribose + nicotinamide + H(+)</text>
        <dbReference type="Rhea" id="RHEA:16301"/>
        <dbReference type="ChEBI" id="CHEBI:15377"/>
        <dbReference type="ChEBI" id="CHEBI:15378"/>
        <dbReference type="ChEBI" id="CHEBI:17154"/>
        <dbReference type="ChEBI" id="CHEBI:57540"/>
        <dbReference type="ChEBI" id="CHEBI:57967"/>
        <dbReference type="EC" id="3.2.2.6"/>
    </reaction>
    <physiologicalReaction direction="left-to-right" evidence="7">
        <dbReference type="Rhea" id="RHEA:16302"/>
    </physiologicalReaction>
</comment>
<dbReference type="Pfam" id="PF00931">
    <property type="entry name" value="NB-ARC"/>
    <property type="match status" value="1"/>
</dbReference>
<dbReference type="InterPro" id="IPR055414">
    <property type="entry name" value="LRR_R13L4/SHOC2-like"/>
</dbReference>
<dbReference type="InterPro" id="IPR045344">
    <property type="entry name" value="C-JID"/>
</dbReference>
<dbReference type="Pfam" id="PF20160">
    <property type="entry name" value="C-JID"/>
    <property type="match status" value="1"/>
</dbReference>
<dbReference type="SUPFAM" id="SSF52200">
    <property type="entry name" value="Toll/Interleukin receptor TIR domain"/>
    <property type="match status" value="1"/>
</dbReference>
<feature type="region of interest" description="Disordered" evidence="8">
    <location>
        <begin position="1297"/>
        <end position="1320"/>
    </location>
</feature>
<evidence type="ECO:0000256" key="8">
    <source>
        <dbReference type="SAM" id="MobiDB-lite"/>
    </source>
</evidence>
<dbReference type="GO" id="GO:0007165">
    <property type="term" value="P:signal transduction"/>
    <property type="evidence" value="ECO:0007669"/>
    <property type="project" value="InterPro"/>
</dbReference>
<dbReference type="Pfam" id="PF23282">
    <property type="entry name" value="WHD_ROQ1"/>
    <property type="match status" value="1"/>
</dbReference>
<dbReference type="InParanoid" id="A0A2P5EA17"/>
<dbReference type="PANTHER" id="PTHR11017">
    <property type="entry name" value="LEUCINE-RICH REPEAT-CONTAINING PROTEIN"/>
    <property type="match status" value="1"/>
</dbReference>
<dbReference type="STRING" id="63057.A0A2P5EA17"/>
<dbReference type="Gene3D" id="3.80.10.10">
    <property type="entry name" value="Ribonuclease Inhibitor"/>
    <property type="match status" value="3"/>
</dbReference>
<dbReference type="PRINTS" id="PR00364">
    <property type="entry name" value="DISEASERSIST"/>
</dbReference>
<dbReference type="InterPro" id="IPR027417">
    <property type="entry name" value="P-loop_NTPase"/>
</dbReference>
<dbReference type="SMART" id="SM00255">
    <property type="entry name" value="TIR"/>
    <property type="match status" value="1"/>
</dbReference>
<proteinExistence type="predicted"/>
<keyword evidence="4" id="KW-0378">Hydrolase</keyword>
<dbReference type="InterPro" id="IPR058192">
    <property type="entry name" value="WHD_ROQ1-like"/>
</dbReference>
<organism evidence="10 11">
    <name type="scientific">Trema orientale</name>
    <name type="common">Charcoal tree</name>
    <name type="synonym">Celtis orientalis</name>
    <dbReference type="NCBI Taxonomy" id="63057"/>
    <lineage>
        <taxon>Eukaryota</taxon>
        <taxon>Viridiplantae</taxon>
        <taxon>Streptophyta</taxon>
        <taxon>Embryophyta</taxon>
        <taxon>Tracheophyta</taxon>
        <taxon>Spermatophyta</taxon>
        <taxon>Magnoliopsida</taxon>
        <taxon>eudicotyledons</taxon>
        <taxon>Gunneridae</taxon>
        <taxon>Pentapetalae</taxon>
        <taxon>rosids</taxon>
        <taxon>fabids</taxon>
        <taxon>Rosales</taxon>
        <taxon>Cannabaceae</taxon>
        <taxon>Trema</taxon>
    </lineage>
</organism>
<evidence type="ECO:0000259" key="9">
    <source>
        <dbReference type="PROSITE" id="PS50104"/>
    </source>
</evidence>
<dbReference type="FunCoup" id="A0A2P5EA17">
    <property type="interactions" value="108"/>
</dbReference>
<dbReference type="GO" id="GO:0043531">
    <property type="term" value="F:ADP binding"/>
    <property type="evidence" value="ECO:0007669"/>
    <property type="project" value="InterPro"/>
</dbReference>
<dbReference type="SUPFAM" id="SSF52540">
    <property type="entry name" value="P-loop containing nucleoside triphosphate hydrolases"/>
    <property type="match status" value="1"/>
</dbReference>
<gene>
    <name evidence="10" type="primary">TorTNL26</name>
    <name evidence="10" type="ORF">TorRG33x02_218830</name>
</gene>
<dbReference type="Pfam" id="PF07725">
    <property type="entry name" value="LRR_3"/>
    <property type="match status" value="1"/>
</dbReference>
<accession>A0A2P5EA17</accession>
<dbReference type="InterPro" id="IPR044974">
    <property type="entry name" value="Disease_R_plants"/>
</dbReference>
<keyword evidence="2" id="KW-0433">Leucine-rich repeat</keyword>
<keyword evidence="3" id="KW-0677">Repeat</keyword>
<keyword evidence="6" id="KW-0520">NAD</keyword>
<dbReference type="SUPFAM" id="SSF52058">
    <property type="entry name" value="L domain-like"/>
    <property type="match status" value="2"/>
</dbReference>
<evidence type="ECO:0000313" key="10">
    <source>
        <dbReference type="EMBL" id="PON82388.1"/>
    </source>
</evidence>
<dbReference type="Pfam" id="PF01582">
    <property type="entry name" value="TIR"/>
    <property type="match status" value="1"/>
</dbReference>
<dbReference type="Proteomes" id="UP000237000">
    <property type="component" value="Unassembled WGS sequence"/>
</dbReference>
<dbReference type="GO" id="GO:0006952">
    <property type="term" value="P:defense response"/>
    <property type="evidence" value="ECO:0007669"/>
    <property type="project" value="UniProtKB-KW"/>
</dbReference>
<dbReference type="Gene3D" id="3.40.50.300">
    <property type="entry name" value="P-loop containing nucleotide triphosphate hydrolases"/>
    <property type="match status" value="1"/>
</dbReference>
<sequence length="1364" mass="155840">MAASSSSSSNFSLSKKKYDVFLSFRGEDTRDGFTSHLHEALCRKGIKTYIDEDDLKRGEEISSGLMKAIEDSRVFVVIFSENYASSSWCLDELLHILLCKEKNRQELIPVFYRVDPASVRKQKGSYQNAFDDLEQRFKDKMSRVREWRDALKKAADLSGWSTQDIRPDSTLVKKIVEDIVRKLKRISPNDGSEDLFGIDEPIREIESLLHIDTLDVRIIGLWGVGGVGKTTLACVIFNRLSYQYEGCCFLSNVKQEWEDGRKKYYLQSKLFSELLEEDRNMNIPFAGSTFNKKRLQGKKVLVVLDDVNDEEQLEYLVGNGNWFGPGSRIIITSRDAQSFRNLVDEIYKVKGLNYPEAFQLFHLKAFKRNYAATRNCTEISKRVVEYAGGLPLALKVLGSLFGSKGEEKWESLFAELKISCNNPKIQNVLRTSYDELSYKQKDIFLDIACFFKSCDRSDVEDILKGSADAINDLVDKSLITINHMNEVCMHDLIQEMGWEIICQESIKEPGKRSRLWMAPDIYRVFRNNMASAMVEGIFLDASHIKDVDLCPIVFKETFNLRLLKIYNLEHFYAGVHATTITSCKVHLPQGLQSLPDTLRYLYWDEYPLKSLPLNFAPENLVQLIMRNSQVEQLWNGVQSLWNLKFVDLSHSKKLIQMPDFSLAPNLEKMNFRYCTSLFQVPAHSFQNLDKLTHLDMSYCEKLSGLPNNIVTRSLVHLDLRGCSKLRNISEVRDNVVVYLDLSETGIAKLPAFFGSFNQLEELILEDCQGLKNLMGSNICQLKSLITLSLSGCSSLKTIPELPQNLYCLNLSKTAIKQVPSSIAVLSHLEQFYLRDCKMLRGLPTNICKLQALSELDLYGCSKFNNFPEISELMQGLRILSLSKTAIKALPSSIGNLISLTELSLRFCENLKFVPSSIYSLEKLVYLDLSSFSKLLKRLPPILGHRDSFNWHRLYLLDCDMLEIPGWLAGRLSCVRELYLMGENLDAIPAASITFFSDLRVLSISNWKKLGSLPELPCSLEVLDAEGCTSLETVSRVSFHKEVDFCGDYYFYYYVEMRFFLNCLKLDQNARNMIIADARLRIFRLAIQVCTKAYKSYQGYSQSHKACICCPGSEIPEWFTYQGTGCSINIKLPPNSENQRESEFLGFSLCTVAAFEEHNYSLLGLQFLVEVHFKTNSGKIFESKYCLVANDYEKEKRTNTDCDREEQTVVNSDHVFMWYECISFEAFKAVKEGVISEVSFHFLPVDYEDSSVDSCKVKRCGVYPLYSEEAEQLGLDVPGRWDCEGAWNAYLDKESLESSTDQSRSIEDRDFTNDDDVGNSEVVEPCGNQILLDYATREEDDHKPKSTYSCGCLHFLSNNIRKSKS</sequence>
<name>A0A2P5EA17_TREOI</name>
<evidence type="ECO:0000256" key="6">
    <source>
        <dbReference type="ARBA" id="ARBA00023027"/>
    </source>
</evidence>
<evidence type="ECO:0000256" key="2">
    <source>
        <dbReference type="ARBA" id="ARBA00022614"/>
    </source>
</evidence>